<dbReference type="PANTHER" id="PTHR47549">
    <property type="entry name" value="GOLGI APPARATUS MEMBRANE PROTEIN TVP38-RELATED"/>
    <property type="match status" value="1"/>
</dbReference>
<dbReference type="PANTHER" id="PTHR47549:SF3">
    <property type="entry name" value="GOLGI APPARATUS MEMBRANE PROTEIN TVP38"/>
    <property type="match status" value="1"/>
</dbReference>
<evidence type="ECO:0000256" key="11">
    <source>
        <dbReference type="SAM" id="Phobius"/>
    </source>
</evidence>
<feature type="region of interest" description="Disordered" evidence="10">
    <location>
        <begin position="1"/>
        <end position="20"/>
    </location>
</feature>
<evidence type="ECO:0000256" key="7">
    <source>
        <dbReference type="ARBA" id="ARBA00022989"/>
    </source>
</evidence>
<evidence type="ECO:0000259" key="12">
    <source>
        <dbReference type="Pfam" id="PF09335"/>
    </source>
</evidence>
<keyword evidence="9 11" id="KW-0472">Membrane</keyword>
<keyword evidence="8" id="KW-0333">Golgi apparatus</keyword>
<comment type="subcellular location">
    <subcellularLocation>
        <location evidence="2">Golgi apparatus membrane</location>
        <topology evidence="2">Multi-pass membrane protein</topology>
    </subcellularLocation>
</comment>
<gene>
    <name evidence="13" type="primary">ABSGL_06482.1 scaffold 8356</name>
</gene>
<evidence type="ECO:0000256" key="3">
    <source>
        <dbReference type="ARBA" id="ARBA00008640"/>
    </source>
</evidence>
<keyword evidence="6 11" id="KW-0812">Transmembrane</keyword>
<comment type="function">
    <text evidence="1">Golgi membrane protein involved in vesicular trafficking and spindle migration.</text>
</comment>
<keyword evidence="14" id="KW-1185">Reference proteome</keyword>
<organism evidence="13">
    <name type="scientific">Absidia glauca</name>
    <name type="common">Pin mould</name>
    <dbReference type="NCBI Taxonomy" id="4829"/>
    <lineage>
        <taxon>Eukaryota</taxon>
        <taxon>Fungi</taxon>
        <taxon>Fungi incertae sedis</taxon>
        <taxon>Mucoromycota</taxon>
        <taxon>Mucoromycotina</taxon>
        <taxon>Mucoromycetes</taxon>
        <taxon>Mucorales</taxon>
        <taxon>Cunninghamellaceae</taxon>
        <taxon>Absidia</taxon>
    </lineage>
</organism>
<evidence type="ECO:0000256" key="5">
    <source>
        <dbReference type="ARBA" id="ARBA00020673"/>
    </source>
</evidence>
<feature type="domain" description="VTT" evidence="12">
    <location>
        <begin position="193"/>
        <end position="302"/>
    </location>
</feature>
<name>A0A163KVQ1_ABSGL</name>
<dbReference type="GO" id="GO:0016192">
    <property type="term" value="P:vesicle-mediated transport"/>
    <property type="evidence" value="ECO:0007669"/>
    <property type="project" value="TreeGrafter"/>
</dbReference>
<feature type="compositionally biased region" description="Acidic residues" evidence="10">
    <location>
        <begin position="395"/>
        <end position="411"/>
    </location>
</feature>
<evidence type="ECO:0000313" key="13">
    <source>
        <dbReference type="EMBL" id="SAM00759.1"/>
    </source>
</evidence>
<evidence type="ECO:0000256" key="8">
    <source>
        <dbReference type="ARBA" id="ARBA00023034"/>
    </source>
</evidence>
<dbReference type="InParanoid" id="A0A163KVQ1"/>
<dbReference type="OrthoDB" id="166803at2759"/>
<evidence type="ECO:0000313" key="14">
    <source>
        <dbReference type="Proteomes" id="UP000078561"/>
    </source>
</evidence>
<evidence type="ECO:0000256" key="6">
    <source>
        <dbReference type="ARBA" id="ARBA00022692"/>
    </source>
</evidence>
<dbReference type="InterPro" id="IPR032816">
    <property type="entry name" value="VTT_dom"/>
</dbReference>
<accession>A0A163KVQ1</accession>
<protein>
    <recommendedName>
        <fullName evidence="4">Golgi apparatus membrane protein TVP38</fullName>
    </recommendedName>
    <alternativeName>
        <fullName evidence="5">Golgi apparatus membrane protein tvp38</fullName>
    </alternativeName>
</protein>
<dbReference type="InterPro" id="IPR051076">
    <property type="entry name" value="Golgi_membrane_TVP38/TMEM64"/>
</dbReference>
<comment type="similarity">
    <text evidence="3">Belongs to the TVP38/TMEM64 family.</text>
</comment>
<evidence type="ECO:0000256" key="2">
    <source>
        <dbReference type="ARBA" id="ARBA00004653"/>
    </source>
</evidence>
<evidence type="ECO:0000256" key="10">
    <source>
        <dbReference type="SAM" id="MobiDB-lite"/>
    </source>
</evidence>
<dbReference type="AlphaFoldDB" id="A0A163KVQ1"/>
<dbReference type="GO" id="GO:0000139">
    <property type="term" value="C:Golgi membrane"/>
    <property type="evidence" value="ECO:0007669"/>
    <property type="project" value="UniProtKB-SubCell"/>
</dbReference>
<keyword evidence="7 11" id="KW-1133">Transmembrane helix</keyword>
<reference evidence="13" key="1">
    <citation type="submission" date="2016-04" db="EMBL/GenBank/DDBJ databases">
        <authorList>
            <person name="Evans L.H."/>
            <person name="Alamgir A."/>
            <person name="Owens N."/>
            <person name="Weber N.D."/>
            <person name="Virtaneva K."/>
            <person name="Barbian K."/>
            <person name="Babar A."/>
            <person name="Rosenke K."/>
        </authorList>
    </citation>
    <scope>NUCLEOTIDE SEQUENCE [LARGE SCALE GENOMIC DNA]</scope>
    <source>
        <strain evidence="13">CBS 101.48</strain>
    </source>
</reference>
<feature type="transmembrane region" description="Helical" evidence="11">
    <location>
        <begin position="127"/>
        <end position="147"/>
    </location>
</feature>
<dbReference type="GO" id="GO:0000022">
    <property type="term" value="P:mitotic spindle elongation"/>
    <property type="evidence" value="ECO:0007669"/>
    <property type="project" value="TreeGrafter"/>
</dbReference>
<dbReference type="STRING" id="4829.A0A163KVQ1"/>
<dbReference type="Pfam" id="PF09335">
    <property type="entry name" value="VTT_dom"/>
    <property type="match status" value="1"/>
</dbReference>
<evidence type="ECO:0000256" key="4">
    <source>
        <dbReference type="ARBA" id="ARBA00013533"/>
    </source>
</evidence>
<evidence type="ECO:0000256" key="9">
    <source>
        <dbReference type="ARBA" id="ARBA00023136"/>
    </source>
</evidence>
<feature type="transmembrane region" description="Helical" evidence="11">
    <location>
        <begin position="207"/>
        <end position="227"/>
    </location>
</feature>
<proteinExistence type="inferred from homology"/>
<feature type="region of interest" description="Disordered" evidence="10">
    <location>
        <begin position="369"/>
        <end position="424"/>
    </location>
</feature>
<sequence>MDIRLNSIKDPQGKISLNGSSHLTVTDYEREAQLEVGKSSTEFEDDDHDVVDDHVALLANDSLQQPQPQQEPPQQPQQERWWQDATVDNDTNTPTTWTARGKRYLGQAIRHLRQLDRRQVMEYAVQYRWILLFFGVSFLMGAVMWTWRKELLTALETLSNAVREMGPSGYFLIAFLIFLSAFPPMIGYGTFQSLSGFTFGFAKGFPISYFSALAGAVACFVISRRFLKKRVQHTMAKYPNLEAVVKAVEKKGFKLFVLIRFSPYPFNLLNVLFASTDIPLSHFALGTAISLVKIGLHVYIGANLTSFAKHVLGEEGDLTDSEKRAETIREIAVVIGSILATGVMVYVYFVAKRAVEEVRHESEESMAFLGGGPYENSSNNNNLDEGNRMAMEEAGVSDDWVEWNESDEDDLEGHRNDKTSPPMV</sequence>
<feature type="transmembrane region" description="Helical" evidence="11">
    <location>
        <begin position="168"/>
        <end position="187"/>
    </location>
</feature>
<dbReference type="EMBL" id="LT553414">
    <property type="protein sequence ID" value="SAM00759.1"/>
    <property type="molecule type" value="Genomic_DNA"/>
</dbReference>
<feature type="transmembrane region" description="Helical" evidence="11">
    <location>
        <begin position="331"/>
        <end position="351"/>
    </location>
</feature>
<evidence type="ECO:0000256" key="1">
    <source>
        <dbReference type="ARBA" id="ARBA00002978"/>
    </source>
</evidence>
<dbReference type="Proteomes" id="UP000078561">
    <property type="component" value="Unassembled WGS sequence"/>
</dbReference>